<reference evidence="7 8" key="1">
    <citation type="submission" date="2017-06" db="EMBL/GenBank/DDBJ databases">
        <title>the draft geome sequence of Illustriluteabacillus marina B3227.</title>
        <authorList>
            <person name="He R.-H."/>
            <person name="Du Z.-J."/>
        </authorList>
    </citation>
    <scope>NUCLEOTIDE SEQUENCE [LARGE SCALE GENOMIC DNA]</scope>
    <source>
        <strain evidence="7 8">B3227</strain>
    </source>
</reference>
<comment type="caution">
    <text evidence="7">The sequence shown here is derived from an EMBL/GenBank/DDBJ whole genome shotgun (WGS) entry which is preliminary data.</text>
</comment>
<proteinExistence type="predicted"/>
<name>A0A2I0QWG4_9BACI</name>
<dbReference type="PANTHER" id="PTHR47089">
    <property type="entry name" value="ABC TRANSPORTER, PERMEASE PROTEIN"/>
    <property type="match status" value="1"/>
</dbReference>
<evidence type="ECO:0000256" key="5">
    <source>
        <dbReference type="ARBA" id="ARBA00023136"/>
    </source>
</evidence>
<evidence type="ECO:0000313" key="8">
    <source>
        <dbReference type="Proteomes" id="UP000243524"/>
    </source>
</evidence>
<gene>
    <name evidence="7" type="ORF">CEY16_02680</name>
</gene>
<feature type="transmembrane region" description="Helical" evidence="6">
    <location>
        <begin position="322"/>
        <end position="340"/>
    </location>
</feature>
<dbReference type="EMBL" id="PJNH01000001">
    <property type="protein sequence ID" value="PKR78681.1"/>
    <property type="molecule type" value="Genomic_DNA"/>
</dbReference>
<dbReference type="OrthoDB" id="45037at2"/>
<keyword evidence="2" id="KW-1003">Cell membrane</keyword>
<keyword evidence="8" id="KW-1185">Reference proteome</keyword>
<evidence type="ECO:0000256" key="6">
    <source>
        <dbReference type="SAM" id="Phobius"/>
    </source>
</evidence>
<keyword evidence="3 6" id="KW-0812">Transmembrane</keyword>
<evidence type="ECO:0000256" key="2">
    <source>
        <dbReference type="ARBA" id="ARBA00022475"/>
    </source>
</evidence>
<evidence type="ECO:0000313" key="7">
    <source>
        <dbReference type="EMBL" id="PKR78681.1"/>
    </source>
</evidence>
<dbReference type="PANTHER" id="PTHR47089:SF1">
    <property type="entry name" value="GUANOSINE ABC TRANSPORTER PERMEASE PROTEIN NUPP"/>
    <property type="match status" value="1"/>
</dbReference>
<accession>A0A2I0QWG4</accession>
<feature type="transmembrane region" description="Helical" evidence="6">
    <location>
        <begin position="279"/>
        <end position="302"/>
    </location>
</feature>
<evidence type="ECO:0000256" key="3">
    <source>
        <dbReference type="ARBA" id="ARBA00022692"/>
    </source>
</evidence>
<dbReference type="RefSeq" id="WP_101330424.1">
    <property type="nucleotide sequence ID" value="NZ_PJNH01000001.1"/>
</dbReference>
<dbReference type="Pfam" id="PF02653">
    <property type="entry name" value="BPD_transp_2"/>
    <property type="match status" value="1"/>
</dbReference>
<evidence type="ECO:0000256" key="4">
    <source>
        <dbReference type="ARBA" id="ARBA00022989"/>
    </source>
</evidence>
<organism evidence="7 8">
    <name type="scientific">Halalkalibacillus sediminis</name>
    <dbReference type="NCBI Taxonomy" id="2018042"/>
    <lineage>
        <taxon>Bacteria</taxon>
        <taxon>Bacillati</taxon>
        <taxon>Bacillota</taxon>
        <taxon>Bacilli</taxon>
        <taxon>Bacillales</taxon>
        <taxon>Bacillaceae</taxon>
        <taxon>Halalkalibacillus</taxon>
    </lineage>
</organism>
<dbReference type="CDD" id="cd06580">
    <property type="entry name" value="TM_PBP1_transp_TpRbsC_like"/>
    <property type="match status" value="1"/>
</dbReference>
<dbReference type="GO" id="GO:0005886">
    <property type="term" value="C:plasma membrane"/>
    <property type="evidence" value="ECO:0007669"/>
    <property type="project" value="UniProtKB-SubCell"/>
</dbReference>
<keyword evidence="4 6" id="KW-1133">Transmembrane helix</keyword>
<protein>
    <submittedName>
        <fullName evidence="7">Branched-chain amino acid ABC transporter permease</fullName>
    </submittedName>
</protein>
<comment type="subcellular location">
    <subcellularLocation>
        <location evidence="1">Cell membrane</location>
        <topology evidence="1">Multi-pass membrane protein</topology>
    </subcellularLocation>
</comment>
<feature type="transmembrane region" description="Helical" evidence="6">
    <location>
        <begin position="239"/>
        <end position="267"/>
    </location>
</feature>
<feature type="transmembrane region" description="Helical" evidence="6">
    <location>
        <begin position="191"/>
        <end position="209"/>
    </location>
</feature>
<dbReference type="Proteomes" id="UP000243524">
    <property type="component" value="Unassembled WGS sequence"/>
</dbReference>
<feature type="transmembrane region" description="Helical" evidence="6">
    <location>
        <begin position="55"/>
        <end position="73"/>
    </location>
</feature>
<keyword evidence="5 6" id="KW-0472">Membrane</keyword>
<feature type="transmembrane region" description="Helical" evidence="6">
    <location>
        <begin position="12"/>
        <end position="35"/>
    </location>
</feature>
<dbReference type="GO" id="GO:0022857">
    <property type="term" value="F:transmembrane transporter activity"/>
    <property type="evidence" value="ECO:0007669"/>
    <property type="project" value="InterPro"/>
</dbReference>
<feature type="transmembrane region" description="Helical" evidence="6">
    <location>
        <begin position="80"/>
        <end position="100"/>
    </location>
</feature>
<sequence>MGLQRLNSLTIPLVSIVFGLLAGAIIMLLFGYNPVEGYLALWEGAFGDKYFTGETIRLITPYIFSGLAVAFAFRTGLLNIGVEGQVFMGWLASVWVGTAFQLPTIIHLPLAILAAAIAGGLWGFIPGYLKARFEVHEVIVTIMMNYIALYVTNAIIRTYLAEAGGESTDNVAQSASLKTNWLSEFMGYSNVHWGILIALFGALVIWYLVERTTLGFEQRAVGFNRYASKYAGMNVKKNIIFSMVISGGLAGLAGAMEGLGTFGYMALHSGFTNIGFDGIAIALLGGNTAIGVVFAAGLFGMLKNGALNMQVGAGVPPELVDIVTALIIFFVAAGFMIILLKERIIGFFNKDKKQSKNQKEGK</sequence>
<evidence type="ECO:0000256" key="1">
    <source>
        <dbReference type="ARBA" id="ARBA00004651"/>
    </source>
</evidence>
<feature type="transmembrane region" description="Helical" evidence="6">
    <location>
        <begin position="106"/>
        <end position="125"/>
    </location>
</feature>
<dbReference type="AlphaFoldDB" id="A0A2I0QWG4"/>
<dbReference type="InterPro" id="IPR001851">
    <property type="entry name" value="ABC_transp_permease"/>
</dbReference>